<name>A0A161RMF2_9BRAD</name>
<dbReference type="Gene3D" id="3.90.45.10">
    <property type="entry name" value="Peptide deformylase"/>
    <property type="match status" value="1"/>
</dbReference>
<dbReference type="RefSeq" id="WP_068730998.1">
    <property type="nucleotide sequence ID" value="NZ_LVYV01000004.1"/>
</dbReference>
<dbReference type="Pfam" id="PF01327">
    <property type="entry name" value="Pep_deformylase"/>
    <property type="match status" value="1"/>
</dbReference>
<dbReference type="EMBL" id="LVYV01000004">
    <property type="protein sequence ID" value="KZD24298.1"/>
    <property type="molecule type" value="Genomic_DNA"/>
</dbReference>
<dbReference type="NCBIfam" id="NF009484">
    <property type="entry name" value="PRK12846.1-5"/>
    <property type="match status" value="1"/>
</dbReference>
<gene>
    <name evidence="3" type="ORF">A4A58_22700</name>
</gene>
<sequence>MSIRPIVRYPDPLLAQPAADVTVFDDALRALADDLRDTMHAAPGIGITAPHIGVSLRVVVLDLGDGAKTYVNPEIAWASSELIMHQEGSVSMPGVNDDIQRHARVRISYQDLDGNMQTEESDGLRAVCHQHEIDQLNGMFWIQRLSRLKRERLIKRFEKMSRA</sequence>
<dbReference type="PANTHER" id="PTHR10458">
    <property type="entry name" value="PEPTIDE DEFORMYLASE"/>
    <property type="match status" value="1"/>
</dbReference>
<dbReference type="STRING" id="943830.A4A58_22700"/>
<dbReference type="OrthoDB" id="9804313at2"/>
<dbReference type="CDD" id="cd00487">
    <property type="entry name" value="Pep_deformylase"/>
    <property type="match status" value="1"/>
</dbReference>
<dbReference type="InterPro" id="IPR036821">
    <property type="entry name" value="Peptide_deformylase_sf"/>
</dbReference>
<dbReference type="HAMAP" id="MF_00163">
    <property type="entry name" value="Pep_deformylase"/>
    <property type="match status" value="1"/>
</dbReference>
<reference evidence="3 4" key="1">
    <citation type="submission" date="2016-03" db="EMBL/GenBank/DDBJ databases">
        <title>Microsymbionts genomes from the relict species Vavilovia formosa (Stev.) Fed.</title>
        <authorList>
            <person name="Kopat V."/>
            <person name="Chirak E."/>
            <person name="Kimeklis A."/>
            <person name="Andronov E."/>
        </authorList>
    </citation>
    <scope>NUCLEOTIDE SEQUENCE [LARGE SCALE GENOMIC DNA]</scope>
    <source>
        <strain evidence="3 4">Vaf07</strain>
    </source>
</reference>
<dbReference type="PANTHER" id="PTHR10458:SF22">
    <property type="entry name" value="PEPTIDE DEFORMYLASE"/>
    <property type="match status" value="1"/>
</dbReference>
<comment type="caution">
    <text evidence="2">Lacks conserved residue(s) required for the propagation of feature annotation.</text>
</comment>
<dbReference type="PRINTS" id="PR01576">
    <property type="entry name" value="PDEFORMYLASE"/>
</dbReference>
<evidence type="ECO:0000256" key="2">
    <source>
        <dbReference type="HAMAP-Rule" id="MF_00163"/>
    </source>
</evidence>
<dbReference type="SUPFAM" id="SSF56420">
    <property type="entry name" value="Peptide deformylase"/>
    <property type="match status" value="1"/>
</dbReference>
<dbReference type="GO" id="GO:0042586">
    <property type="term" value="F:peptide deformylase activity"/>
    <property type="evidence" value="ECO:0007669"/>
    <property type="project" value="InterPro"/>
</dbReference>
<evidence type="ECO:0000256" key="1">
    <source>
        <dbReference type="ARBA" id="ARBA00010759"/>
    </source>
</evidence>
<dbReference type="InterPro" id="IPR023635">
    <property type="entry name" value="Peptide_deformylase"/>
</dbReference>
<evidence type="ECO:0000313" key="4">
    <source>
        <dbReference type="Proteomes" id="UP000076574"/>
    </source>
</evidence>
<dbReference type="AlphaFoldDB" id="A0A161RMF2"/>
<comment type="caution">
    <text evidence="3">The sequence shown here is derived from an EMBL/GenBank/DDBJ whole genome shotgun (WGS) entry which is preliminary data.</text>
</comment>
<evidence type="ECO:0000313" key="3">
    <source>
        <dbReference type="EMBL" id="KZD24298.1"/>
    </source>
</evidence>
<comment type="similarity">
    <text evidence="1 2">Belongs to the polypeptide deformylase family.</text>
</comment>
<keyword evidence="4" id="KW-1185">Reference proteome</keyword>
<accession>A0A161RMF2</accession>
<dbReference type="NCBIfam" id="NF001159">
    <property type="entry name" value="PRK00150.1-3"/>
    <property type="match status" value="1"/>
</dbReference>
<dbReference type="Proteomes" id="UP000076574">
    <property type="component" value="Unassembled WGS sequence"/>
</dbReference>
<feature type="active site" evidence="2">
    <location>
        <position position="132"/>
    </location>
</feature>
<proteinExistence type="inferred from homology"/>
<organism evidence="3 4">
    <name type="scientific">Tardiphaga robiniae</name>
    <dbReference type="NCBI Taxonomy" id="943830"/>
    <lineage>
        <taxon>Bacteria</taxon>
        <taxon>Pseudomonadati</taxon>
        <taxon>Pseudomonadota</taxon>
        <taxon>Alphaproteobacteria</taxon>
        <taxon>Hyphomicrobiales</taxon>
        <taxon>Nitrobacteraceae</taxon>
        <taxon>Tardiphaga</taxon>
    </lineage>
</organism>
<dbReference type="PIRSF" id="PIRSF004749">
    <property type="entry name" value="Pep_def"/>
    <property type="match status" value="1"/>
</dbReference>
<protein>
    <recommendedName>
        <fullName evidence="2">Peptide deformylase-like</fullName>
    </recommendedName>
    <alternativeName>
        <fullName evidence="2">Polypeptide deformylase-like</fullName>
    </alternativeName>
</protein>
<dbReference type="NCBIfam" id="TIGR00079">
    <property type="entry name" value="pept_deformyl"/>
    <property type="match status" value="1"/>
</dbReference>